<evidence type="ECO:0000256" key="2">
    <source>
        <dbReference type="ARBA" id="ARBA00009045"/>
    </source>
</evidence>
<reference evidence="10 11" key="1">
    <citation type="submission" date="2018-01" db="EMBL/GenBank/DDBJ databases">
        <title>Lactibacter flavus gen. nov., sp. nov., a novel bacterium of the family Propionibacteriaceae isolated from raw milk and dairy products.</title>
        <authorList>
            <person name="Wenning M."/>
            <person name="Breitenwieser F."/>
            <person name="Huptas C."/>
            <person name="von Neubeck M."/>
            <person name="Busse H.-J."/>
            <person name="Scherer S."/>
        </authorList>
    </citation>
    <scope>NUCLEOTIDE SEQUENCE [LARGE SCALE GENOMIC DNA]</scope>
    <source>
        <strain evidence="10 11">VG341</strain>
    </source>
</reference>
<dbReference type="AlphaFoldDB" id="A0A4Q2EGF4"/>
<feature type="transmembrane region" description="Helical" evidence="7">
    <location>
        <begin position="235"/>
        <end position="254"/>
    </location>
</feature>
<keyword evidence="3 7" id="KW-0812">Transmembrane</keyword>
<keyword evidence="5 7" id="KW-1133">Transmembrane helix</keyword>
<evidence type="ECO:0000313" key="11">
    <source>
        <dbReference type="Proteomes" id="UP000290624"/>
    </source>
</evidence>
<keyword evidence="11" id="KW-1185">Reference proteome</keyword>
<feature type="domain" description="B box-type" evidence="8">
    <location>
        <begin position="15"/>
        <end position="42"/>
    </location>
</feature>
<proteinExistence type="inferred from homology"/>
<dbReference type="GO" id="GO:0006508">
    <property type="term" value="P:proteolysis"/>
    <property type="evidence" value="ECO:0007669"/>
    <property type="project" value="UniProtKB-KW"/>
</dbReference>
<feature type="transmembrane region" description="Helical" evidence="7">
    <location>
        <begin position="152"/>
        <end position="171"/>
    </location>
</feature>
<evidence type="ECO:0000259" key="9">
    <source>
        <dbReference type="Pfam" id="PF01694"/>
    </source>
</evidence>
<dbReference type="GO" id="GO:0016020">
    <property type="term" value="C:membrane"/>
    <property type="evidence" value="ECO:0007669"/>
    <property type="project" value="UniProtKB-SubCell"/>
</dbReference>
<dbReference type="EMBL" id="PPCV01000003">
    <property type="protein sequence ID" value="RXW32617.1"/>
    <property type="molecule type" value="Genomic_DNA"/>
</dbReference>
<dbReference type="SUPFAM" id="SSF57845">
    <property type="entry name" value="B-box zinc-binding domain"/>
    <property type="match status" value="1"/>
</dbReference>
<dbReference type="SUPFAM" id="SSF144091">
    <property type="entry name" value="Rhomboid-like"/>
    <property type="match status" value="1"/>
</dbReference>
<dbReference type="PANTHER" id="PTHR43731:SF14">
    <property type="entry name" value="PRESENILIN-ASSOCIATED RHOMBOID-LIKE PROTEIN, MITOCHONDRIAL"/>
    <property type="match status" value="1"/>
</dbReference>
<name>A0A4Q2EGF4_9ACTN</name>
<gene>
    <name evidence="10" type="ORF">C1706_05530</name>
</gene>
<keyword evidence="4" id="KW-0378">Hydrolase</keyword>
<dbReference type="InterPro" id="IPR022764">
    <property type="entry name" value="Peptidase_S54_rhomboid_dom"/>
</dbReference>
<dbReference type="GO" id="GO:0004252">
    <property type="term" value="F:serine-type endopeptidase activity"/>
    <property type="evidence" value="ECO:0007669"/>
    <property type="project" value="InterPro"/>
</dbReference>
<comment type="subcellular location">
    <subcellularLocation>
        <location evidence="1">Membrane</location>
        <topology evidence="1">Multi-pass membrane protein</topology>
    </subcellularLocation>
</comment>
<organism evidence="10 11">
    <name type="scientific">Propioniciclava flava</name>
    <dbReference type="NCBI Taxonomy" id="2072026"/>
    <lineage>
        <taxon>Bacteria</taxon>
        <taxon>Bacillati</taxon>
        <taxon>Actinomycetota</taxon>
        <taxon>Actinomycetes</taxon>
        <taxon>Propionibacteriales</taxon>
        <taxon>Propionibacteriaceae</taxon>
        <taxon>Propioniciclava</taxon>
    </lineage>
</organism>
<feature type="transmembrane region" description="Helical" evidence="7">
    <location>
        <begin position="183"/>
        <end position="201"/>
    </location>
</feature>
<dbReference type="Gene3D" id="1.20.1540.10">
    <property type="entry name" value="Rhomboid-like"/>
    <property type="match status" value="1"/>
</dbReference>
<dbReference type="InterPro" id="IPR035952">
    <property type="entry name" value="Rhomboid-like_sf"/>
</dbReference>
<keyword evidence="10" id="KW-0645">Protease</keyword>
<sequence length="292" mass="30521">MSSTEVPPTPPAPLACAYHPDRPAGVRCQRCGAPICGECMIEAPVGFQCPACVASATAHVRTGRPSLRKPGASSIASFVMIGINVAIWLAIILTGGDTSPVASALGLNLTATCDVGSDTYVNVDPATCAASFGLWLPGVQDGAWWKLLSSGFTHLAIVHLGFNMVVLGMLGPQMDRLLGTWRFLALYGSSILGGSLFALLLSPINTFTVGASGGLFGLMGGLLIIALLRHGDARTILIWLGVNVVFTFAGGGSISWQAHLGGLIFGAITTYALMRCAEYRARIGRLRRPPQP</sequence>
<comment type="caution">
    <text evidence="10">The sequence shown here is derived from an EMBL/GenBank/DDBJ whole genome shotgun (WGS) entry which is preliminary data.</text>
</comment>
<dbReference type="InterPro" id="IPR050925">
    <property type="entry name" value="Rhomboid_protease_S54"/>
</dbReference>
<dbReference type="GO" id="GO:0008270">
    <property type="term" value="F:zinc ion binding"/>
    <property type="evidence" value="ECO:0007669"/>
    <property type="project" value="InterPro"/>
</dbReference>
<dbReference type="Proteomes" id="UP000290624">
    <property type="component" value="Unassembled WGS sequence"/>
</dbReference>
<evidence type="ECO:0000256" key="6">
    <source>
        <dbReference type="ARBA" id="ARBA00023136"/>
    </source>
</evidence>
<feature type="domain" description="Peptidase S54 rhomboid" evidence="9">
    <location>
        <begin position="142"/>
        <end position="275"/>
    </location>
</feature>
<evidence type="ECO:0000256" key="7">
    <source>
        <dbReference type="SAM" id="Phobius"/>
    </source>
</evidence>
<keyword evidence="6 7" id="KW-0472">Membrane</keyword>
<accession>A0A4Q2EGF4</accession>
<protein>
    <submittedName>
        <fullName evidence="10">Rhomboid family intramembrane serine protease</fullName>
    </submittedName>
</protein>
<evidence type="ECO:0000256" key="1">
    <source>
        <dbReference type="ARBA" id="ARBA00004141"/>
    </source>
</evidence>
<dbReference type="Pfam" id="PF00643">
    <property type="entry name" value="zf-B_box"/>
    <property type="match status" value="1"/>
</dbReference>
<dbReference type="Pfam" id="PF01694">
    <property type="entry name" value="Rhomboid"/>
    <property type="match status" value="1"/>
</dbReference>
<dbReference type="OrthoDB" id="9807874at2"/>
<evidence type="ECO:0000256" key="3">
    <source>
        <dbReference type="ARBA" id="ARBA00022692"/>
    </source>
</evidence>
<comment type="similarity">
    <text evidence="2">Belongs to the peptidase S54 family.</text>
</comment>
<evidence type="ECO:0000256" key="5">
    <source>
        <dbReference type="ARBA" id="ARBA00022989"/>
    </source>
</evidence>
<feature type="transmembrane region" description="Helical" evidence="7">
    <location>
        <begin position="207"/>
        <end position="228"/>
    </location>
</feature>
<feature type="transmembrane region" description="Helical" evidence="7">
    <location>
        <begin position="260"/>
        <end position="277"/>
    </location>
</feature>
<evidence type="ECO:0000313" key="10">
    <source>
        <dbReference type="EMBL" id="RXW32617.1"/>
    </source>
</evidence>
<dbReference type="PANTHER" id="PTHR43731">
    <property type="entry name" value="RHOMBOID PROTEASE"/>
    <property type="match status" value="1"/>
</dbReference>
<evidence type="ECO:0000259" key="8">
    <source>
        <dbReference type="Pfam" id="PF00643"/>
    </source>
</evidence>
<feature type="transmembrane region" description="Helical" evidence="7">
    <location>
        <begin position="71"/>
        <end position="93"/>
    </location>
</feature>
<dbReference type="InterPro" id="IPR000315">
    <property type="entry name" value="Znf_B-box"/>
</dbReference>
<evidence type="ECO:0000256" key="4">
    <source>
        <dbReference type="ARBA" id="ARBA00022801"/>
    </source>
</evidence>